<feature type="transmembrane region" description="Helical" evidence="5">
    <location>
        <begin position="147"/>
        <end position="164"/>
    </location>
</feature>
<sequence>MPKSVVEPAGLGFNAYLALQRLGKYLLNPPRRHKRAIKVSLSFTMAIAFTLPPLFAKFLGTNPFLLGTVAIYLFPLKTIGGQLASTGVGLLGVMCGLGYANLVLLLSRLIQSTNAHNIIVSRRAFLWSAFVFLAVGCGYVRSKYPRAYLATIFTMVVNMFALINGINDFDACFNNFFFVMVFGACVSLVVCFLFWPEDHSHRLRDDVIAGLREAQNVMQSLRRAMEFSFGQEADIAAFKESHVNISATLEETNYELSVTRVDPAVFVPLNTSIARMLSLARAFNSAMRRRHRLHTHIHFRFEDLADKELGISTATPCEGAGPNSMNSKLAFELAFASAFELFGDMTLRIEELYSGKEIVSTIEYEKLANRIDNIREKLVAEVELRTVSGPHELEGAAFMDQVNTVLLDMLEVVKDTARAISCIEKRRISLVLPRKLYTAEESSEDDDSARHAVSEGDHGLVLLLGSTSALDRFRIYLADKLLAFRGSRHIKYGAKFAVVMGVISLPTYISDWNVWSKDLRVEWALISAMLVMETTRGMAFRTVGMKLAGAIMGGLAAFLVMQVGQGVIYVTIALSFLTGLGVGLLVQHPKFAKVGRVLALAYNIILGVATIFPDQETIPSAFARRILTLLVGGAIAISVHLTLFPFRSRSALTKALSHSLDWLHHLVFAIEASGEFPMLKERFDDMVKKARGRVNFAKAMLPATRYEISLAGHWPYERFERIQEKVVDVTVLIVGENAAEPAMSKVSGGGGGKLRLKLLASLCNDLLVISHALGTRLFMPRNESLSTYVLDEYQTNLSTKIADGDPSCPYRRNFADLGRLADLVYEMNLLREEVDELIAETQCPRKGLLPHLSFVIKKSKPSTPMGDEESTGQRGLR</sequence>
<dbReference type="InterPro" id="IPR023244">
    <property type="entry name" value="Brefeldin_A-sensitivity_4"/>
</dbReference>
<keyword evidence="2 5" id="KW-0812">Transmembrane</keyword>
<feature type="transmembrane region" description="Helical" evidence="5">
    <location>
        <begin position="79"/>
        <end position="104"/>
    </location>
</feature>
<evidence type="ECO:0000256" key="3">
    <source>
        <dbReference type="ARBA" id="ARBA00022989"/>
    </source>
</evidence>
<evidence type="ECO:0000256" key="1">
    <source>
        <dbReference type="ARBA" id="ARBA00004141"/>
    </source>
</evidence>
<dbReference type="EMBL" id="LN890954">
    <property type="protein sequence ID" value="CUS14951.1"/>
    <property type="molecule type" value="Genomic_DNA"/>
</dbReference>
<dbReference type="PRINTS" id="PR02047">
    <property type="entry name" value="BREFELDNASP4"/>
</dbReference>
<protein>
    <recommendedName>
        <fullName evidence="6">Integral membrane bound transporter domain-containing protein</fullName>
    </recommendedName>
</protein>
<organism evidence="7 8">
    <name type="scientific">Tuber aestivum</name>
    <name type="common">summer truffle</name>
    <dbReference type="NCBI Taxonomy" id="59557"/>
    <lineage>
        <taxon>Eukaryota</taxon>
        <taxon>Fungi</taxon>
        <taxon>Dikarya</taxon>
        <taxon>Ascomycota</taxon>
        <taxon>Pezizomycotina</taxon>
        <taxon>Pezizomycetes</taxon>
        <taxon>Pezizales</taxon>
        <taxon>Tuberaceae</taxon>
        <taxon>Tuber</taxon>
    </lineage>
</organism>
<proteinExistence type="predicted"/>
<dbReference type="Pfam" id="PF13515">
    <property type="entry name" value="FUSC_2"/>
    <property type="match status" value="1"/>
</dbReference>
<dbReference type="PANTHER" id="PTHR47804">
    <property type="entry name" value="60S RIBOSOMAL PROTEIN L19"/>
    <property type="match status" value="1"/>
</dbReference>
<feature type="domain" description="Integral membrane bound transporter" evidence="6">
    <location>
        <begin position="519"/>
        <end position="638"/>
    </location>
</feature>
<dbReference type="InterPro" id="IPR052430">
    <property type="entry name" value="IVT-Associated"/>
</dbReference>
<feature type="transmembrane region" description="Helical" evidence="5">
    <location>
        <begin position="625"/>
        <end position="646"/>
    </location>
</feature>
<feature type="transmembrane region" description="Helical" evidence="5">
    <location>
        <begin position="543"/>
        <end position="561"/>
    </location>
</feature>
<reference evidence="7" key="1">
    <citation type="submission" date="2015-10" db="EMBL/GenBank/DDBJ databases">
        <authorList>
            <person name="Regsiter A."/>
            <person name="william w."/>
        </authorList>
    </citation>
    <scope>NUCLEOTIDE SEQUENCE</scope>
    <source>
        <strain evidence="7">Montdore</strain>
    </source>
</reference>
<dbReference type="GO" id="GO:0016020">
    <property type="term" value="C:membrane"/>
    <property type="evidence" value="ECO:0007669"/>
    <property type="project" value="UniProtKB-SubCell"/>
</dbReference>
<feature type="transmembrane region" description="Helical" evidence="5">
    <location>
        <begin position="124"/>
        <end position="141"/>
    </location>
</feature>
<gene>
    <name evidence="7" type="ORF">GSTUAT00001021001</name>
</gene>
<dbReference type="InterPro" id="IPR049453">
    <property type="entry name" value="Memb_transporter_dom"/>
</dbReference>
<feature type="transmembrane region" description="Helical" evidence="5">
    <location>
        <begin position="176"/>
        <end position="195"/>
    </location>
</feature>
<evidence type="ECO:0000256" key="4">
    <source>
        <dbReference type="ARBA" id="ARBA00023136"/>
    </source>
</evidence>
<dbReference type="Proteomes" id="UP001412239">
    <property type="component" value="Unassembled WGS sequence"/>
</dbReference>
<comment type="subcellular location">
    <subcellularLocation>
        <location evidence="1">Membrane</location>
        <topology evidence="1">Multi-pass membrane protein</topology>
    </subcellularLocation>
</comment>
<evidence type="ECO:0000259" key="6">
    <source>
        <dbReference type="Pfam" id="PF13515"/>
    </source>
</evidence>
<dbReference type="AlphaFoldDB" id="A0A292Q789"/>
<name>A0A292Q789_9PEZI</name>
<evidence type="ECO:0000313" key="7">
    <source>
        <dbReference type="EMBL" id="CUS14951.1"/>
    </source>
</evidence>
<evidence type="ECO:0000313" key="8">
    <source>
        <dbReference type="Proteomes" id="UP001412239"/>
    </source>
</evidence>
<keyword evidence="3 5" id="KW-1133">Transmembrane helix</keyword>
<evidence type="ECO:0000256" key="5">
    <source>
        <dbReference type="SAM" id="Phobius"/>
    </source>
</evidence>
<dbReference type="PANTHER" id="PTHR47804:SF3">
    <property type="entry name" value="PROTEIN BRE4"/>
    <property type="match status" value="1"/>
</dbReference>
<keyword evidence="4 5" id="KW-0472">Membrane</keyword>
<feature type="transmembrane region" description="Helical" evidence="5">
    <location>
        <begin position="567"/>
        <end position="585"/>
    </location>
</feature>
<feature type="transmembrane region" description="Helical" evidence="5">
    <location>
        <begin position="597"/>
        <end position="613"/>
    </location>
</feature>
<evidence type="ECO:0000256" key="2">
    <source>
        <dbReference type="ARBA" id="ARBA00022692"/>
    </source>
</evidence>
<accession>A0A292Q789</accession>
<keyword evidence="8" id="KW-1185">Reference proteome</keyword>